<dbReference type="AlphaFoldDB" id="A0A5J9W3D3"/>
<sequence>MTSSSRVLTLLLFHLHRGDQDDHVVWRSRTGVDRIGGAAMASSRVTIHEEIASLVGGGQVAPEAKDPLAVAVARTPVEEYQERLRRIIGVPAALFPWWRRLPFVRPNLNAIPVGQPLNADQIEMLCK</sequence>
<comment type="caution">
    <text evidence="2">The sequence shown here is derived from an EMBL/GenBank/DDBJ whole genome shotgun (WGS) entry which is preliminary data.</text>
</comment>
<feature type="signal peptide" evidence="1">
    <location>
        <begin position="1"/>
        <end position="20"/>
    </location>
</feature>
<accession>A0A5J9W3D3</accession>
<protein>
    <submittedName>
        <fullName evidence="2">Uncharacterized protein</fullName>
    </submittedName>
</protein>
<dbReference type="Gramene" id="TVU42481">
    <property type="protein sequence ID" value="TVU42481"/>
    <property type="gene ID" value="EJB05_08890"/>
</dbReference>
<feature type="non-terminal residue" evidence="2">
    <location>
        <position position="1"/>
    </location>
</feature>
<feature type="chain" id="PRO_5023830356" evidence="1">
    <location>
        <begin position="21"/>
        <end position="127"/>
    </location>
</feature>
<keyword evidence="1" id="KW-0732">Signal</keyword>
<organism evidence="2 3">
    <name type="scientific">Eragrostis curvula</name>
    <name type="common">weeping love grass</name>
    <dbReference type="NCBI Taxonomy" id="38414"/>
    <lineage>
        <taxon>Eukaryota</taxon>
        <taxon>Viridiplantae</taxon>
        <taxon>Streptophyta</taxon>
        <taxon>Embryophyta</taxon>
        <taxon>Tracheophyta</taxon>
        <taxon>Spermatophyta</taxon>
        <taxon>Magnoliopsida</taxon>
        <taxon>Liliopsida</taxon>
        <taxon>Poales</taxon>
        <taxon>Poaceae</taxon>
        <taxon>PACMAD clade</taxon>
        <taxon>Chloridoideae</taxon>
        <taxon>Eragrostideae</taxon>
        <taxon>Eragrostidinae</taxon>
        <taxon>Eragrostis</taxon>
    </lineage>
</organism>
<evidence type="ECO:0000313" key="3">
    <source>
        <dbReference type="Proteomes" id="UP000324897"/>
    </source>
</evidence>
<name>A0A5J9W3D3_9POAL</name>
<dbReference type="Proteomes" id="UP000324897">
    <property type="component" value="Unassembled WGS sequence"/>
</dbReference>
<dbReference type="EMBL" id="RWGY01000005">
    <property type="protein sequence ID" value="TVU42481.1"/>
    <property type="molecule type" value="Genomic_DNA"/>
</dbReference>
<proteinExistence type="predicted"/>
<gene>
    <name evidence="2" type="ORF">EJB05_08890</name>
</gene>
<reference evidence="2 3" key="1">
    <citation type="journal article" date="2019" name="Sci. Rep.">
        <title>A high-quality genome of Eragrostis curvula grass provides insights into Poaceae evolution and supports new strategies to enhance forage quality.</title>
        <authorList>
            <person name="Carballo J."/>
            <person name="Santos B.A.C.M."/>
            <person name="Zappacosta D."/>
            <person name="Garbus I."/>
            <person name="Selva J.P."/>
            <person name="Gallo C.A."/>
            <person name="Diaz A."/>
            <person name="Albertini E."/>
            <person name="Caccamo M."/>
            <person name="Echenique V."/>
        </authorList>
    </citation>
    <scope>NUCLEOTIDE SEQUENCE [LARGE SCALE GENOMIC DNA]</scope>
    <source>
        <strain evidence="3">cv. Victoria</strain>
        <tissue evidence="2">Leaf</tissue>
    </source>
</reference>
<evidence type="ECO:0000313" key="2">
    <source>
        <dbReference type="EMBL" id="TVU42481.1"/>
    </source>
</evidence>
<evidence type="ECO:0000256" key="1">
    <source>
        <dbReference type="SAM" id="SignalP"/>
    </source>
</evidence>
<keyword evidence="3" id="KW-1185">Reference proteome</keyword>